<keyword evidence="4" id="KW-0597">Phosphoprotein</keyword>
<feature type="transmembrane region" description="Helical" evidence="12">
    <location>
        <begin position="190"/>
        <end position="210"/>
    </location>
</feature>
<keyword evidence="16" id="KW-1185">Reference proteome</keyword>
<dbReference type="CDD" id="cd06225">
    <property type="entry name" value="HAMP"/>
    <property type="match status" value="1"/>
</dbReference>
<dbReference type="EC" id="2.7.13.3" evidence="3"/>
<evidence type="ECO:0000256" key="11">
    <source>
        <dbReference type="SAM" id="MobiDB-lite"/>
    </source>
</evidence>
<dbReference type="Gene3D" id="3.30.565.10">
    <property type="entry name" value="Histidine kinase-like ATPase, C-terminal domain"/>
    <property type="match status" value="1"/>
</dbReference>
<dbReference type="PROSITE" id="PS50109">
    <property type="entry name" value="HIS_KIN"/>
    <property type="match status" value="1"/>
</dbReference>
<dbReference type="eggNOG" id="COG0642">
    <property type="taxonomic scope" value="Bacteria"/>
</dbReference>
<keyword evidence="6 12" id="KW-0812">Transmembrane</keyword>
<protein>
    <recommendedName>
        <fullName evidence="3">histidine kinase</fullName>
        <ecNumber evidence="3">2.7.13.3</ecNumber>
    </recommendedName>
</protein>
<sequence length="472" mass="49171">MSHLSVRVRATLAATAIVAVALGVAAVVLVGVLKGSLVDSASAEATRRAYGTAGMITASPGLIAGRVAEPLDPDVQVIEKAELSEAEWRTVLAQPAQPALPITSGQDTPGTGAIRSDTTRSTATRGETARSDAARPDSTGPAAVRAERWAPAASFTVATMPVSTVDGVVLVQARASLEPAGAALQTLQGLLIPGIPGLLLLVAALTWLAVGRALAPVSAIRTEMADITASDLHRRVPVPRSRDEIARLAETMNRTLDRLELAVDRHKRFVADAAHELRSPLAILRTRLELAPPGPLAAEALTDVERIQALTSDLLLLARLDAGEPACHGEVDLGQVAAEEATRARPRPEIRVELEVAADVVVRGSAEELRRLVANLVDNAVRHADSTVTVRLARDGGGAVLDVRDDGPGIPAEHREAVFDRFTRLDEARGRDAGGSGLGLAIARDIAVRHGGGLSVVGGGPGARLRTRLPAP</sequence>
<dbReference type="PANTHER" id="PTHR45436:SF5">
    <property type="entry name" value="SENSOR HISTIDINE KINASE TRCS"/>
    <property type="match status" value="1"/>
</dbReference>
<keyword evidence="9" id="KW-0902">Two-component regulatory system</keyword>
<dbReference type="GO" id="GO:0005886">
    <property type="term" value="C:plasma membrane"/>
    <property type="evidence" value="ECO:0007669"/>
    <property type="project" value="UniProtKB-SubCell"/>
</dbReference>
<dbReference type="HOGENOM" id="CLU_000445_89_6_11"/>
<evidence type="ECO:0000259" key="14">
    <source>
        <dbReference type="PROSITE" id="PS50885"/>
    </source>
</evidence>
<dbReference type="STRING" id="479432.Sros_0101"/>
<keyword evidence="7 15" id="KW-0418">Kinase</keyword>
<dbReference type="SMART" id="SM00388">
    <property type="entry name" value="HisKA"/>
    <property type="match status" value="1"/>
</dbReference>
<dbReference type="CDD" id="cd00082">
    <property type="entry name" value="HisKA"/>
    <property type="match status" value="1"/>
</dbReference>
<reference evidence="15 16" key="1">
    <citation type="journal article" date="2010" name="Stand. Genomic Sci.">
        <title>Complete genome sequence of Streptosporangium roseum type strain (NI 9100).</title>
        <authorList>
            <person name="Nolan M."/>
            <person name="Sikorski J."/>
            <person name="Jando M."/>
            <person name="Lucas S."/>
            <person name="Lapidus A."/>
            <person name="Glavina Del Rio T."/>
            <person name="Chen F."/>
            <person name="Tice H."/>
            <person name="Pitluck S."/>
            <person name="Cheng J.F."/>
            <person name="Chertkov O."/>
            <person name="Sims D."/>
            <person name="Meincke L."/>
            <person name="Brettin T."/>
            <person name="Han C."/>
            <person name="Detter J.C."/>
            <person name="Bruce D."/>
            <person name="Goodwin L."/>
            <person name="Land M."/>
            <person name="Hauser L."/>
            <person name="Chang Y.J."/>
            <person name="Jeffries C.D."/>
            <person name="Ivanova N."/>
            <person name="Mavromatis K."/>
            <person name="Mikhailova N."/>
            <person name="Chen A."/>
            <person name="Palaniappan K."/>
            <person name="Chain P."/>
            <person name="Rohde M."/>
            <person name="Goker M."/>
            <person name="Bristow J."/>
            <person name="Eisen J.A."/>
            <person name="Markowitz V."/>
            <person name="Hugenholtz P."/>
            <person name="Kyrpides N.C."/>
            <person name="Klenk H.P."/>
        </authorList>
    </citation>
    <scope>NUCLEOTIDE SEQUENCE [LARGE SCALE GENOMIC DNA]</scope>
    <source>
        <strain evidence="16">ATCC 12428 / DSM 43021 / JCM 3005 / NI 9100</strain>
    </source>
</reference>
<evidence type="ECO:0000313" key="15">
    <source>
        <dbReference type="EMBL" id="ACZ83157.1"/>
    </source>
</evidence>
<dbReference type="OrthoDB" id="9786919at2"/>
<dbReference type="PRINTS" id="PR00344">
    <property type="entry name" value="BCTRLSENSOR"/>
</dbReference>
<evidence type="ECO:0000256" key="2">
    <source>
        <dbReference type="ARBA" id="ARBA00004236"/>
    </source>
</evidence>
<accession>D2AXH7</accession>
<dbReference type="KEGG" id="sro:Sros_0101"/>
<comment type="catalytic activity">
    <reaction evidence="1">
        <text>ATP + protein L-histidine = ADP + protein N-phospho-L-histidine.</text>
        <dbReference type="EC" id="2.7.13.3"/>
    </reaction>
</comment>
<feature type="region of interest" description="Disordered" evidence="11">
    <location>
        <begin position="99"/>
        <end position="143"/>
    </location>
</feature>
<dbReference type="GO" id="GO:0000155">
    <property type="term" value="F:phosphorelay sensor kinase activity"/>
    <property type="evidence" value="ECO:0007669"/>
    <property type="project" value="InterPro"/>
</dbReference>
<dbReference type="RefSeq" id="WP_012886903.1">
    <property type="nucleotide sequence ID" value="NC_013595.1"/>
</dbReference>
<feature type="transmembrane region" description="Helical" evidence="12">
    <location>
        <begin position="12"/>
        <end position="33"/>
    </location>
</feature>
<evidence type="ECO:0000256" key="12">
    <source>
        <dbReference type="SAM" id="Phobius"/>
    </source>
</evidence>
<dbReference type="Gene3D" id="6.10.340.10">
    <property type="match status" value="1"/>
</dbReference>
<dbReference type="Pfam" id="PF00512">
    <property type="entry name" value="HisKA"/>
    <property type="match status" value="1"/>
</dbReference>
<comment type="subcellular location">
    <subcellularLocation>
        <location evidence="2">Cell membrane</location>
    </subcellularLocation>
</comment>
<dbReference type="InterPro" id="IPR003660">
    <property type="entry name" value="HAMP_dom"/>
</dbReference>
<organism evidence="15 16">
    <name type="scientific">Streptosporangium roseum (strain ATCC 12428 / DSM 43021 / JCM 3005 / KCTC 9067 / NCIMB 10171 / NRRL 2505 / NI 9100)</name>
    <dbReference type="NCBI Taxonomy" id="479432"/>
    <lineage>
        <taxon>Bacteria</taxon>
        <taxon>Bacillati</taxon>
        <taxon>Actinomycetota</taxon>
        <taxon>Actinomycetes</taxon>
        <taxon>Streptosporangiales</taxon>
        <taxon>Streptosporangiaceae</taxon>
        <taxon>Streptosporangium</taxon>
    </lineage>
</organism>
<evidence type="ECO:0000256" key="8">
    <source>
        <dbReference type="ARBA" id="ARBA00022989"/>
    </source>
</evidence>
<dbReference type="Pfam" id="PF00672">
    <property type="entry name" value="HAMP"/>
    <property type="match status" value="1"/>
</dbReference>
<dbReference type="Pfam" id="PF02518">
    <property type="entry name" value="HATPase_c"/>
    <property type="match status" value="1"/>
</dbReference>
<dbReference type="InterPro" id="IPR036097">
    <property type="entry name" value="HisK_dim/P_sf"/>
</dbReference>
<dbReference type="InterPro" id="IPR003661">
    <property type="entry name" value="HisK_dim/P_dom"/>
</dbReference>
<evidence type="ECO:0000313" key="16">
    <source>
        <dbReference type="Proteomes" id="UP000002029"/>
    </source>
</evidence>
<dbReference type="Gene3D" id="1.10.287.130">
    <property type="match status" value="1"/>
</dbReference>
<dbReference type="InterPro" id="IPR036890">
    <property type="entry name" value="HATPase_C_sf"/>
</dbReference>
<evidence type="ECO:0000256" key="1">
    <source>
        <dbReference type="ARBA" id="ARBA00000085"/>
    </source>
</evidence>
<dbReference type="SUPFAM" id="SSF158472">
    <property type="entry name" value="HAMP domain-like"/>
    <property type="match status" value="1"/>
</dbReference>
<keyword evidence="8 12" id="KW-1133">Transmembrane helix</keyword>
<dbReference type="InterPro" id="IPR004358">
    <property type="entry name" value="Sig_transdc_His_kin-like_C"/>
</dbReference>
<evidence type="ECO:0000256" key="4">
    <source>
        <dbReference type="ARBA" id="ARBA00022553"/>
    </source>
</evidence>
<dbReference type="SUPFAM" id="SSF47384">
    <property type="entry name" value="Homodimeric domain of signal transducing histidine kinase"/>
    <property type="match status" value="1"/>
</dbReference>
<dbReference type="InterPro" id="IPR003594">
    <property type="entry name" value="HATPase_dom"/>
</dbReference>
<dbReference type="PANTHER" id="PTHR45436">
    <property type="entry name" value="SENSOR HISTIDINE KINASE YKOH"/>
    <property type="match status" value="1"/>
</dbReference>
<dbReference type="PROSITE" id="PS50885">
    <property type="entry name" value="HAMP"/>
    <property type="match status" value="1"/>
</dbReference>
<dbReference type="SMART" id="SM00387">
    <property type="entry name" value="HATPase_c"/>
    <property type="match status" value="1"/>
</dbReference>
<evidence type="ECO:0000256" key="7">
    <source>
        <dbReference type="ARBA" id="ARBA00022777"/>
    </source>
</evidence>
<proteinExistence type="predicted"/>
<dbReference type="InterPro" id="IPR005467">
    <property type="entry name" value="His_kinase_dom"/>
</dbReference>
<dbReference type="Proteomes" id="UP000002029">
    <property type="component" value="Chromosome"/>
</dbReference>
<evidence type="ECO:0000256" key="5">
    <source>
        <dbReference type="ARBA" id="ARBA00022679"/>
    </source>
</evidence>
<evidence type="ECO:0000256" key="9">
    <source>
        <dbReference type="ARBA" id="ARBA00023012"/>
    </source>
</evidence>
<feature type="domain" description="HAMP" evidence="14">
    <location>
        <begin position="211"/>
        <end position="264"/>
    </location>
</feature>
<dbReference type="CDD" id="cd00075">
    <property type="entry name" value="HATPase"/>
    <property type="match status" value="1"/>
</dbReference>
<dbReference type="InterPro" id="IPR050428">
    <property type="entry name" value="TCS_sensor_his_kinase"/>
</dbReference>
<keyword evidence="10 12" id="KW-0472">Membrane</keyword>
<evidence type="ECO:0000256" key="10">
    <source>
        <dbReference type="ARBA" id="ARBA00023136"/>
    </source>
</evidence>
<dbReference type="EMBL" id="CP001814">
    <property type="protein sequence ID" value="ACZ83157.1"/>
    <property type="molecule type" value="Genomic_DNA"/>
</dbReference>
<dbReference type="SMART" id="SM00304">
    <property type="entry name" value="HAMP"/>
    <property type="match status" value="1"/>
</dbReference>
<evidence type="ECO:0000256" key="3">
    <source>
        <dbReference type="ARBA" id="ARBA00012438"/>
    </source>
</evidence>
<gene>
    <name evidence="15" type="ordered locus">Sros_0101</name>
</gene>
<dbReference type="eggNOG" id="COG5000">
    <property type="taxonomic scope" value="Bacteria"/>
</dbReference>
<feature type="domain" description="Histidine kinase" evidence="13">
    <location>
        <begin position="272"/>
        <end position="472"/>
    </location>
</feature>
<dbReference type="SUPFAM" id="SSF55874">
    <property type="entry name" value="ATPase domain of HSP90 chaperone/DNA topoisomerase II/histidine kinase"/>
    <property type="match status" value="1"/>
</dbReference>
<evidence type="ECO:0000256" key="6">
    <source>
        <dbReference type="ARBA" id="ARBA00022692"/>
    </source>
</evidence>
<dbReference type="AlphaFoldDB" id="D2AXH7"/>
<evidence type="ECO:0000259" key="13">
    <source>
        <dbReference type="PROSITE" id="PS50109"/>
    </source>
</evidence>
<keyword evidence="5" id="KW-0808">Transferase</keyword>
<name>D2AXH7_STRRD</name>